<evidence type="ECO:0000259" key="2">
    <source>
        <dbReference type="SMART" id="SM00829"/>
    </source>
</evidence>
<protein>
    <submittedName>
        <fullName evidence="3">NADP-dependent oxidoreductase</fullName>
    </submittedName>
</protein>
<dbReference type="InterPro" id="IPR013149">
    <property type="entry name" value="ADH-like_C"/>
</dbReference>
<evidence type="ECO:0000313" key="3">
    <source>
        <dbReference type="EMBL" id="NKC29789.1"/>
    </source>
</evidence>
<dbReference type="Proteomes" id="UP000787635">
    <property type="component" value="Unassembled WGS sequence"/>
</dbReference>
<dbReference type="InterPro" id="IPR011032">
    <property type="entry name" value="GroES-like_sf"/>
</dbReference>
<keyword evidence="1" id="KW-0560">Oxidoreductase</keyword>
<evidence type="ECO:0000256" key="1">
    <source>
        <dbReference type="ARBA" id="ARBA00023002"/>
    </source>
</evidence>
<dbReference type="InterPro" id="IPR041694">
    <property type="entry name" value="ADH_N_2"/>
</dbReference>
<dbReference type="EMBL" id="JAAVNE010000003">
    <property type="protein sequence ID" value="NKC29789.1"/>
    <property type="molecule type" value="Genomic_DNA"/>
</dbReference>
<dbReference type="InterPro" id="IPR045010">
    <property type="entry name" value="MDR_fam"/>
</dbReference>
<dbReference type="PANTHER" id="PTHR43205:SF7">
    <property type="entry name" value="PROSTAGLANDIN REDUCTASE 1"/>
    <property type="match status" value="1"/>
</dbReference>
<comment type="caution">
    <text evidence="3">The sequence shown here is derived from an EMBL/GenBank/DDBJ whole genome shotgun (WGS) entry which is preliminary data.</text>
</comment>
<dbReference type="SMART" id="SM00829">
    <property type="entry name" value="PKS_ER"/>
    <property type="match status" value="1"/>
</dbReference>
<dbReference type="RefSeq" id="WP_168027420.1">
    <property type="nucleotide sequence ID" value="NZ_JAAVNE010000003.1"/>
</dbReference>
<accession>A0ABX1DXZ5</accession>
<name>A0ABX1DXZ5_9PROT</name>
<evidence type="ECO:0000313" key="4">
    <source>
        <dbReference type="Proteomes" id="UP000787635"/>
    </source>
</evidence>
<sequence>MEDITMKNPQILLARRPQGAPVPEDFRLVESPMPEPGEGEVLVRHRFLSLDPYQRGRMDDAKSYAAPVALGGVMECQAVGQVAASRDSRFREGDWVLGGFGWQGFSVRPGKALIPIDPAEAPPSTALGVLGMPGLTAWVGLEDIGQPKAGETLVVSAASGAVGQVAGQLGKLRGARVVGIAGGAAKGAFVRDTLGFDAAIDHRGDLDAQLDAACPAGIDVYWENVGGEVQAAVFPRLNDFGRMVMCGMIAQYNTAAGAAATGAMPGPNLGPVVRKRLRIQGFIVSDTGWRRYGAFRAEMLGHLREGRLHWKEDVAQGLAAAPQAFIGMLAGRNFGKQVVAVE</sequence>
<dbReference type="SUPFAM" id="SSF51735">
    <property type="entry name" value="NAD(P)-binding Rossmann-fold domains"/>
    <property type="match status" value="1"/>
</dbReference>
<dbReference type="InterPro" id="IPR020843">
    <property type="entry name" value="ER"/>
</dbReference>
<keyword evidence="4" id="KW-1185">Reference proteome</keyword>
<gene>
    <name evidence="3" type="ORF">HEQ75_02865</name>
</gene>
<dbReference type="Gene3D" id="3.40.50.720">
    <property type="entry name" value="NAD(P)-binding Rossmann-like Domain"/>
    <property type="match status" value="1"/>
</dbReference>
<dbReference type="Gene3D" id="3.90.180.10">
    <property type="entry name" value="Medium-chain alcohol dehydrogenases, catalytic domain"/>
    <property type="match status" value="1"/>
</dbReference>
<dbReference type="CDD" id="cd05288">
    <property type="entry name" value="PGDH"/>
    <property type="match status" value="1"/>
</dbReference>
<dbReference type="Pfam" id="PF00107">
    <property type="entry name" value="ADH_zinc_N"/>
    <property type="match status" value="1"/>
</dbReference>
<dbReference type="SUPFAM" id="SSF50129">
    <property type="entry name" value="GroES-like"/>
    <property type="match status" value="1"/>
</dbReference>
<reference evidence="3 4" key="1">
    <citation type="submission" date="2020-03" db="EMBL/GenBank/DDBJ databases">
        <title>Roseomonas selenitidurans sp. nov. isolated from urban soil.</title>
        <authorList>
            <person name="Liu H."/>
        </authorList>
    </citation>
    <scope>NUCLEOTIDE SEQUENCE [LARGE SCALE GENOMIC DNA]</scope>
    <source>
        <strain evidence="3 4">BU-1</strain>
    </source>
</reference>
<feature type="domain" description="Enoyl reductase (ER)" evidence="2">
    <location>
        <begin position="21"/>
        <end position="339"/>
    </location>
</feature>
<dbReference type="Pfam" id="PF16884">
    <property type="entry name" value="ADH_N_2"/>
    <property type="match status" value="1"/>
</dbReference>
<proteinExistence type="predicted"/>
<dbReference type="PANTHER" id="PTHR43205">
    <property type="entry name" value="PROSTAGLANDIN REDUCTASE"/>
    <property type="match status" value="1"/>
</dbReference>
<dbReference type="InterPro" id="IPR036291">
    <property type="entry name" value="NAD(P)-bd_dom_sf"/>
</dbReference>
<organism evidence="3 4">
    <name type="scientific">Falsiroseomonas selenitidurans</name>
    <dbReference type="NCBI Taxonomy" id="2716335"/>
    <lineage>
        <taxon>Bacteria</taxon>
        <taxon>Pseudomonadati</taxon>
        <taxon>Pseudomonadota</taxon>
        <taxon>Alphaproteobacteria</taxon>
        <taxon>Acetobacterales</taxon>
        <taxon>Roseomonadaceae</taxon>
        <taxon>Falsiroseomonas</taxon>
    </lineage>
</organism>